<dbReference type="Proteomes" id="UP000319204">
    <property type="component" value="Unassembled WGS sequence"/>
</dbReference>
<dbReference type="OrthoDB" id="9792271at2"/>
<gene>
    <name evidence="2" type="ORF">FOT42_009625</name>
</gene>
<feature type="transmembrane region" description="Helical" evidence="1">
    <location>
        <begin position="298"/>
        <end position="319"/>
    </location>
</feature>
<feature type="transmembrane region" description="Helical" evidence="1">
    <location>
        <begin position="135"/>
        <end position="158"/>
    </location>
</feature>
<dbReference type="AlphaFoldDB" id="A0A5N5IQD7"/>
<dbReference type="EMBL" id="VNIK02000005">
    <property type="protein sequence ID" value="KAB5488863.1"/>
    <property type="molecule type" value="Genomic_DNA"/>
</dbReference>
<comment type="caution">
    <text evidence="2">The sequence shown here is derived from an EMBL/GenBank/DDBJ whole genome shotgun (WGS) entry which is preliminary data.</text>
</comment>
<organism evidence="2 3">
    <name type="scientific">Flagellimonas hadalis</name>
    <dbReference type="NCBI Taxonomy" id="2597517"/>
    <lineage>
        <taxon>Bacteria</taxon>
        <taxon>Pseudomonadati</taxon>
        <taxon>Bacteroidota</taxon>
        <taxon>Flavobacteriia</taxon>
        <taxon>Flavobacteriales</taxon>
        <taxon>Flavobacteriaceae</taxon>
        <taxon>Flagellimonas</taxon>
    </lineage>
</organism>
<dbReference type="Pfam" id="PF13593">
    <property type="entry name" value="SBF_like"/>
    <property type="match status" value="1"/>
</dbReference>
<sequence length="331" mass="36555">MLLKKINKIKLDRFVLAIILVVVLAYFFPGLGSRDSQVPLDPIASVGISLIFFFYGLKLSPKKIRTGLKNWRLHLLIQVSVFLIFPLIVLAFHPFLGSGESSNIWLAFLFMAALPSTVSSSVVMVSLAKGNIPAAIFNASISGLIGIVVTPLWMGVFLEQQAGDFDLLDVYVKLLTEILLPLVLGLLLNRYLGKYAVRYGSYLTLFDKSVILLIIYKSFVHSFEDKVFSSVALKDFALIYIGVLGLFFLVYYVIGFVANNLNFTTEDKITAQFCGTKKSLVHGTVFSKILFPASMPMGIILLPLMLFHASQILIIGVIAGRSASRVSTDKI</sequence>
<accession>A0A5N5IQD7</accession>
<keyword evidence="1" id="KW-0812">Transmembrane</keyword>
<feature type="transmembrane region" description="Helical" evidence="1">
    <location>
        <begin position="170"/>
        <end position="188"/>
    </location>
</feature>
<proteinExistence type="predicted"/>
<evidence type="ECO:0000313" key="2">
    <source>
        <dbReference type="EMBL" id="KAB5488863.1"/>
    </source>
</evidence>
<feature type="transmembrane region" description="Helical" evidence="1">
    <location>
        <begin position="104"/>
        <end position="128"/>
    </location>
</feature>
<evidence type="ECO:0000313" key="3">
    <source>
        <dbReference type="Proteomes" id="UP000319204"/>
    </source>
</evidence>
<dbReference type="RefSeq" id="WP_151890358.1">
    <property type="nucleotide sequence ID" value="NZ_VNIK02000005.1"/>
</dbReference>
<feature type="transmembrane region" description="Helical" evidence="1">
    <location>
        <begin position="43"/>
        <end position="61"/>
    </location>
</feature>
<keyword evidence="3" id="KW-1185">Reference proteome</keyword>
<name>A0A5N5IQD7_9FLAO</name>
<keyword evidence="1" id="KW-0472">Membrane</keyword>
<reference evidence="2" key="1">
    <citation type="submission" date="2019-10" db="EMBL/GenBank/DDBJ databases">
        <title>Muricauda hadale sp. nov., a piezophilic bacterium isolated from hadopelagic water of the Mariana Trench.</title>
        <authorList>
            <person name="Wei Y."/>
        </authorList>
    </citation>
    <scope>NUCLEOTIDE SEQUENCE [LARGE SCALE GENOMIC DNA]</scope>
    <source>
        <strain evidence="2">MT-229</strain>
    </source>
</reference>
<feature type="transmembrane region" description="Helical" evidence="1">
    <location>
        <begin position="236"/>
        <end position="258"/>
    </location>
</feature>
<protein>
    <submittedName>
        <fullName evidence="2">Bile acid:sodium symporter</fullName>
    </submittedName>
</protein>
<dbReference type="PANTHER" id="PTHR18640:SF5">
    <property type="entry name" value="SODIUM_BILE ACID COTRANSPORTER 7"/>
    <property type="match status" value="1"/>
</dbReference>
<dbReference type="InterPro" id="IPR038770">
    <property type="entry name" value="Na+/solute_symporter_sf"/>
</dbReference>
<feature type="transmembrane region" description="Helical" evidence="1">
    <location>
        <begin position="73"/>
        <end position="92"/>
    </location>
</feature>
<dbReference type="PIRSF" id="PIRSF026166">
    <property type="entry name" value="UCP026166"/>
    <property type="match status" value="1"/>
</dbReference>
<evidence type="ECO:0000256" key="1">
    <source>
        <dbReference type="SAM" id="Phobius"/>
    </source>
</evidence>
<dbReference type="InterPro" id="IPR016833">
    <property type="entry name" value="Put_Na-Bile_cotransptr"/>
</dbReference>
<keyword evidence="1" id="KW-1133">Transmembrane helix</keyword>
<dbReference type="GO" id="GO:0005886">
    <property type="term" value="C:plasma membrane"/>
    <property type="evidence" value="ECO:0007669"/>
    <property type="project" value="TreeGrafter"/>
</dbReference>
<feature type="transmembrane region" description="Helical" evidence="1">
    <location>
        <begin position="12"/>
        <end position="31"/>
    </location>
</feature>
<dbReference type="PANTHER" id="PTHR18640">
    <property type="entry name" value="SOLUTE CARRIER FAMILY 10 MEMBER 7"/>
    <property type="match status" value="1"/>
</dbReference>
<dbReference type="Gene3D" id="1.20.1530.20">
    <property type="match status" value="1"/>
</dbReference>